<accession>A0A848DS07</accession>
<gene>
    <name evidence="2" type="ORF">HF519_30060</name>
</gene>
<organism evidence="2 3">
    <name type="scientific">Pseudonocardia bannensis</name>
    <dbReference type="NCBI Taxonomy" id="630973"/>
    <lineage>
        <taxon>Bacteria</taxon>
        <taxon>Bacillati</taxon>
        <taxon>Actinomycetota</taxon>
        <taxon>Actinomycetes</taxon>
        <taxon>Pseudonocardiales</taxon>
        <taxon>Pseudonocardiaceae</taxon>
        <taxon>Pseudonocardia</taxon>
    </lineage>
</organism>
<protein>
    <submittedName>
        <fullName evidence="2">Uncharacterized protein</fullName>
    </submittedName>
</protein>
<feature type="region of interest" description="Disordered" evidence="1">
    <location>
        <begin position="1"/>
        <end position="40"/>
    </location>
</feature>
<reference evidence="2 3" key="1">
    <citation type="submission" date="2020-04" db="EMBL/GenBank/DDBJ databases">
        <authorList>
            <person name="Klaysubun C."/>
            <person name="Duangmal K."/>
            <person name="Lipun K."/>
        </authorList>
    </citation>
    <scope>NUCLEOTIDE SEQUENCE [LARGE SCALE GENOMIC DNA]</scope>
    <source>
        <strain evidence="2 3">DSM 45300</strain>
    </source>
</reference>
<evidence type="ECO:0000313" key="2">
    <source>
        <dbReference type="EMBL" id="NMH95700.1"/>
    </source>
</evidence>
<comment type="caution">
    <text evidence="2">The sequence shown here is derived from an EMBL/GenBank/DDBJ whole genome shotgun (WGS) entry which is preliminary data.</text>
</comment>
<name>A0A848DS07_9PSEU</name>
<dbReference type="EMBL" id="JAAXKZ010000260">
    <property type="protein sequence ID" value="NMH95700.1"/>
    <property type="molecule type" value="Genomic_DNA"/>
</dbReference>
<keyword evidence="3" id="KW-1185">Reference proteome</keyword>
<evidence type="ECO:0000313" key="3">
    <source>
        <dbReference type="Proteomes" id="UP000586918"/>
    </source>
</evidence>
<dbReference type="RefSeq" id="WP_169416321.1">
    <property type="nucleotide sequence ID" value="NZ_JAAXKZ010000260.1"/>
</dbReference>
<dbReference type="AlphaFoldDB" id="A0A848DS07"/>
<evidence type="ECO:0000256" key="1">
    <source>
        <dbReference type="SAM" id="MobiDB-lite"/>
    </source>
</evidence>
<proteinExistence type="predicted"/>
<feature type="non-terminal residue" evidence="2">
    <location>
        <position position="1"/>
    </location>
</feature>
<feature type="compositionally biased region" description="Low complexity" evidence="1">
    <location>
        <begin position="9"/>
        <end position="25"/>
    </location>
</feature>
<sequence length="62" mass="6149">MPASAHDVPTTTAPITPTAADRPATSTVRDDPPAPAAASGARRLLGRAAHAVRAAHAAAVPF</sequence>
<dbReference type="Proteomes" id="UP000586918">
    <property type="component" value="Unassembled WGS sequence"/>
</dbReference>